<evidence type="ECO:0000256" key="2">
    <source>
        <dbReference type="SAM" id="SignalP"/>
    </source>
</evidence>
<dbReference type="Gene3D" id="2.170.15.10">
    <property type="entry name" value="Proaerolysin, chain A, domain 3"/>
    <property type="match status" value="1"/>
</dbReference>
<feature type="signal peptide" evidence="2">
    <location>
        <begin position="1"/>
        <end position="21"/>
    </location>
</feature>
<sequence>MAFKLTSGLIVLATMFAASTALPIVLRDFNDLEAMDLEARQDALSCYPVDVNQIKSLPAWGKIEQYARDTWGNGGWNIVTNPSEYPDRALQVCVKTSKVNTQFTEKPQCVSDRHNIEGQSTGATSEITFTTKRGSSQTSTWTVTRSSTIASSVKFTLSVGIPTIGTGGAETSISTEIRNERSSAFTGTVNNEESVMMKFSNEPGKQCKVDLLTETCTAKASGRVPVIADGFVWFNYKDKRAPKNDPNGSKHYKYAASINGILSEDERTTFIEFQGPVNSKSSSTYKTNCVDIGQPLPIKAATPAESTASKSTASASGTAVKIGSKPTTGKKPAAASKPATGKKPATKSTPTKSATKSSSTKNPATKATPAKKPAAKSAPAKKSTKPSPKNSVAKE</sequence>
<feature type="region of interest" description="Disordered" evidence="1">
    <location>
        <begin position="303"/>
        <end position="395"/>
    </location>
</feature>
<organism evidence="3 4">
    <name type="scientific">Coprinellus micaceus</name>
    <name type="common">Glistening ink-cap mushroom</name>
    <name type="synonym">Coprinus micaceus</name>
    <dbReference type="NCBI Taxonomy" id="71717"/>
    <lineage>
        <taxon>Eukaryota</taxon>
        <taxon>Fungi</taxon>
        <taxon>Dikarya</taxon>
        <taxon>Basidiomycota</taxon>
        <taxon>Agaricomycotina</taxon>
        <taxon>Agaricomycetes</taxon>
        <taxon>Agaricomycetidae</taxon>
        <taxon>Agaricales</taxon>
        <taxon>Agaricineae</taxon>
        <taxon>Psathyrellaceae</taxon>
        <taxon>Coprinellus</taxon>
    </lineage>
</organism>
<dbReference type="OrthoDB" id="3010635at2759"/>
<accession>A0A4Y7TS63</accession>
<reference evidence="3 4" key="1">
    <citation type="journal article" date="2019" name="Nat. Ecol. Evol.">
        <title>Megaphylogeny resolves global patterns of mushroom evolution.</title>
        <authorList>
            <person name="Varga T."/>
            <person name="Krizsan K."/>
            <person name="Foldi C."/>
            <person name="Dima B."/>
            <person name="Sanchez-Garcia M."/>
            <person name="Sanchez-Ramirez S."/>
            <person name="Szollosi G.J."/>
            <person name="Szarkandi J.G."/>
            <person name="Papp V."/>
            <person name="Albert L."/>
            <person name="Andreopoulos W."/>
            <person name="Angelini C."/>
            <person name="Antonin V."/>
            <person name="Barry K.W."/>
            <person name="Bougher N.L."/>
            <person name="Buchanan P."/>
            <person name="Buyck B."/>
            <person name="Bense V."/>
            <person name="Catcheside P."/>
            <person name="Chovatia M."/>
            <person name="Cooper J."/>
            <person name="Damon W."/>
            <person name="Desjardin D."/>
            <person name="Finy P."/>
            <person name="Geml J."/>
            <person name="Haridas S."/>
            <person name="Hughes K."/>
            <person name="Justo A."/>
            <person name="Karasinski D."/>
            <person name="Kautmanova I."/>
            <person name="Kiss B."/>
            <person name="Kocsube S."/>
            <person name="Kotiranta H."/>
            <person name="LaButti K.M."/>
            <person name="Lechner B.E."/>
            <person name="Liimatainen K."/>
            <person name="Lipzen A."/>
            <person name="Lukacs Z."/>
            <person name="Mihaltcheva S."/>
            <person name="Morgado L.N."/>
            <person name="Niskanen T."/>
            <person name="Noordeloos M.E."/>
            <person name="Ohm R.A."/>
            <person name="Ortiz-Santana B."/>
            <person name="Ovrebo C."/>
            <person name="Racz N."/>
            <person name="Riley R."/>
            <person name="Savchenko A."/>
            <person name="Shiryaev A."/>
            <person name="Soop K."/>
            <person name="Spirin V."/>
            <person name="Szebenyi C."/>
            <person name="Tomsovsky M."/>
            <person name="Tulloss R.E."/>
            <person name="Uehling J."/>
            <person name="Grigoriev I.V."/>
            <person name="Vagvolgyi C."/>
            <person name="Papp T."/>
            <person name="Martin F.M."/>
            <person name="Miettinen O."/>
            <person name="Hibbett D.S."/>
            <person name="Nagy L.G."/>
        </authorList>
    </citation>
    <scope>NUCLEOTIDE SEQUENCE [LARGE SCALE GENOMIC DNA]</scope>
    <source>
        <strain evidence="3 4">FP101781</strain>
    </source>
</reference>
<evidence type="ECO:0000256" key="1">
    <source>
        <dbReference type="SAM" id="MobiDB-lite"/>
    </source>
</evidence>
<dbReference type="Proteomes" id="UP000298030">
    <property type="component" value="Unassembled WGS sequence"/>
</dbReference>
<feature type="chain" id="PRO_5021210952" evidence="2">
    <location>
        <begin position="22"/>
        <end position="395"/>
    </location>
</feature>
<keyword evidence="4" id="KW-1185">Reference proteome</keyword>
<dbReference type="EMBL" id="QPFP01000005">
    <property type="protein sequence ID" value="TEB37006.1"/>
    <property type="molecule type" value="Genomic_DNA"/>
</dbReference>
<evidence type="ECO:0000313" key="4">
    <source>
        <dbReference type="Proteomes" id="UP000298030"/>
    </source>
</evidence>
<proteinExistence type="predicted"/>
<protein>
    <submittedName>
        <fullName evidence="3">Uncharacterized protein</fullName>
    </submittedName>
</protein>
<dbReference type="SUPFAM" id="SSF56973">
    <property type="entry name" value="Aerolisin/ETX pore-forming domain"/>
    <property type="match status" value="1"/>
</dbReference>
<dbReference type="STRING" id="71717.A0A4Y7TS63"/>
<name>A0A4Y7TS63_COPMI</name>
<evidence type="ECO:0000313" key="3">
    <source>
        <dbReference type="EMBL" id="TEB37006.1"/>
    </source>
</evidence>
<keyword evidence="2" id="KW-0732">Signal</keyword>
<dbReference type="AlphaFoldDB" id="A0A4Y7TS63"/>
<gene>
    <name evidence="3" type="ORF">FA13DRAFT_1093267</name>
</gene>
<comment type="caution">
    <text evidence="3">The sequence shown here is derived from an EMBL/GenBank/DDBJ whole genome shotgun (WGS) entry which is preliminary data.</text>
</comment>